<dbReference type="EMBL" id="MU004371">
    <property type="protein sequence ID" value="KAF2653986.1"/>
    <property type="molecule type" value="Genomic_DNA"/>
</dbReference>
<evidence type="ECO:0000313" key="3">
    <source>
        <dbReference type="Proteomes" id="UP000799324"/>
    </source>
</evidence>
<evidence type="ECO:0000313" key="2">
    <source>
        <dbReference type="EMBL" id="KAF2653986.1"/>
    </source>
</evidence>
<proteinExistence type="predicted"/>
<sequence>MNESAILDMVDSHYHGDREPLSCFSSWAASIHLVLCNASYLKRYMEYTNVHVAVMDTEQVDDEVLVWHVPQLIDLGRGSGAGVHEHLAYGPIRGNGYKAVPLENMVHLADIIPDVDDARECSNWGFIRRAKLFDAEPEPVDDERFLARVKETAGLFEGLALPVAIALINARRRPWTRDGETRRDPTQDELDIVLRALGSPEIPVDWIDMPWLRTPDMVNTREFPDVQQEIDFLRALVRHKLGKHRHATVEETERRTETKGSKGQIAQLSPSSMQGNASENLLCGELAKIEI</sequence>
<protein>
    <submittedName>
        <fullName evidence="2">Uncharacterized protein</fullName>
    </submittedName>
</protein>
<gene>
    <name evidence="2" type="ORF">K491DRAFT_779862</name>
</gene>
<organism evidence="2 3">
    <name type="scientific">Lophiostoma macrostomum CBS 122681</name>
    <dbReference type="NCBI Taxonomy" id="1314788"/>
    <lineage>
        <taxon>Eukaryota</taxon>
        <taxon>Fungi</taxon>
        <taxon>Dikarya</taxon>
        <taxon>Ascomycota</taxon>
        <taxon>Pezizomycotina</taxon>
        <taxon>Dothideomycetes</taxon>
        <taxon>Pleosporomycetidae</taxon>
        <taxon>Pleosporales</taxon>
        <taxon>Lophiostomataceae</taxon>
        <taxon>Lophiostoma</taxon>
    </lineage>
</organism>
<keyword evidence="3" id="KW-1185">Reference proteome</keyword>
<feature type="compositionally biased region" description="Basic and acidic residues" evidence="1">
    <location>
        <begin position="247"/>
        <end position="260"/>
    </location>
</feature>
<dbReference type="AlphaFoldDB" id="A0A6A6T270"/>
<dbReference type="OrthoDB" id="5295996at2759"/>
<name>A0A6A6T270_9PLEO</name>
<evidence type="ECO:0000256" key="1">
    <source>
        <dbReference type="SAM" id="MobiDB-lite"/>
    </source>
</evidence>
<feature type="compositionally biased region" description="Polar residues" evidence="1">
    <location>
        <begin position="264"/>
        <end position="276"/>
    </location>
</feature>
<reference evidence="2" key="1">
    <citation type="journal article" date="2020" name="Stud. Mycol.">
        <title>101 Dothideomycetes genomes: a test case for predicting lifestyles and emergence of pathogens.</title>
        <authorList>
            <person name="Haridas S."/>
            <person name="Albert R."/>
            <person name="Binder M."/>
            <person name="Bloem J."/>
            <person name="Labutti K."/>
            <person name="Salamov A."/>
            <person name="Andreopoulos B."/>
            <person name="Baker S."/>
            <person name="Barry K."/>
            <person name="Bills G."/>
            <person name="Bluhm B."/>
            <person name="Cannon C."/>
            <person name="Castanera R."/>
            <person name="Culley D."/>
            <person name="Daum C."/>
            <person name="Ezra D."/>
            <person name="Gonzalez J."/>
            <person name="Henrissat B."/>
            <person name="Kuo A."/>
            <person name="Liang C."/>
            <person name="Lipzen A."/>
            <person name="Lutzoni F."/>
            <person name="Magnuson J."/>
            <person name="Mondo S."/>
            <person name="Nolan M."/>
            <person name="Ohm R."/>
            <person name="Pangilinan J."/>
            <person name="Park H.-J."/>
            <person name="Ramirez L."/>
            <person name="Alfaro M."/>
            <person name="Sun H."/>
            <person name="Tritt A."/>
            <person name="Yoshinaga Y."/>
            <person name="Zwiers L.-H."/>
            <person name="Turgeon B."/>
            <person name="Goodwin S."/>
            <person name="Spatafora J."/>
            <person name="Crous P."/>
            <person name="Grigoriev I."/>
        </authorList>
    </citation>
    <scope>NUCLEOTIDE SEQUENCE</scope>
    <source>
        <strain evidence="2">CBS 122681</strain>
    </source>
</reference>
<feature type="region of interest" description="Disordered" evidence="1">
    <location>
        <begin position="245"/>
        <end position="276"/>
    </location>
</feature>
<accession>A0A6A6T270</accession>
<dbReference type="Proteomes" id="UP000799324">
    <property type="component" value="Unassembled WGS sequence"/>
</dbReference>